<dbReference type="SUPFAM" id="SSF57756">
    <property type="entry name" value="Retrovirus zinc finger-like domains"/>
    <property type="match status" value="1"/>
</dbReference>
<dbReference type="SMART" id="SM00343">
    <property type="entry name" value="ZnF_C2HC"/>
    <property type="match status" value="2"/>
</dbReference>
<dbReference type="InterPro" id="IPR001878">
    <property type="entry name" value="Znf_CCHC"/>
</dbReference>
<dbReference type="Gene3D" id="4.10.60.10">
    <property type="entry name" value="Zinc finger, CCHC-type"/>
    <property type="match status" value="1"/>
</dbReference>
<dbReference type="EMBL" id="GL449356">
    <property type="protein sequence ID" value="EFN82971.1"/>
    <property type="molecule type" value="Genomic_DNA"/>
</dbReference>
<dbReference type="GO" id="GO:0008270">
    <property type="term" value="F:zinc ion binding"/>
    <property type="evidence" value="ECO:0007669"/>
    <property type="project" value="UniProtKB-KW"/>
</dbReference>
<dbReference type="PROSITE" id="PS50158">
    <property type="entry name" value="ZF_CCHC"/>
    <property type="match status" value="1"/>
</dbReference>
<keyword evidence="1" id="KW-0863">Zinc-finger</keyword>
<feature type="non-terminal residue" evidence="3">
    <location>
        <position position="1"/>
    </location>
</feature>
<dbReference type="Pfam" id="PF00098">
    <property type="entry name" value="zf-CCHC"/>
    <property type="match status" value="1"/>
</dbReference>
<evidence type="ECO:0000256" key="1">
    <source>
        <dbReference type="PROSITE-ProRule" id="PRU00047"/>
    </source>
</evidence>
<feature type="non-terminal residue" evidence="3">
    <location>
        <position position="57"/>
    </location>
</feature>
<dbReference type="InterPro" id="IPR036875">
    <property type="entry name" value="Znf_CCHC_sf"/>
</dbReference>
<dbReference type="AlphaFoldDB" id="E2BMW0"/>
<keyword evidence="1" id="KW-0479">Metal-binding</keyword>
<evidence type="ECO:0000259" key="2">
    <source>
        <dbReference type="PROSITE" id="PS50158"/>
    </source>
</evidence>
<dbReference type="Proteomes" id="UP000008237">
    <property type="component" value="Unassembled WGS sequence"/>
</dbReference>
<evidence type="ECO:0000313" key="4">
    <source>
        <dbReference type="Proteomes" id="UP000008237"/>
    </source>
</evidence>
<keyword evidence="4" id="KW-1185">Reference proteome</keyword>
<sequence>RPLHCYKCLKYGHMAAAYQSEVGLGGRCFRCGEADHVARRCPSDVRCTLCQYEGRYA</sequence>
<feature type="domain" description="CCHC-type" evidence="2">
    <location>
        <begin position="27"/>
        <end position="43"/>
    </location>
</feature>
<accession>E2BMW0</accession>
<reference evidence="3 4" key="1">
    <citation type="journal article" date="2010" name="Science">
        <title>Genomic comparison of the ants Camponotus floridanus and Harpegnathos saltator.</title>
        <authorList>
            <person name="Bonasio R."/>
            <person name="Zhang G."/>
            <person name="Ye C."/>
            <person name="Mutti N.S."/>
            <person name="Fang X."/>
            <person name="Qin N."/>
            <person name="Donahue G."/>
            <person name="Yang P."/>
            <person name="Li Q."/>
            <person name="Li C."/>
            <person name="Zhang P."/>
            <person name="Huang Z."/>
            <person name="Berger S.L."/>
            <person name="Reinberg D."/>
            <person name="Wang J."/>
            <person name="Liebig J."/>
        </authorList>
    </citation>
    <scope>NUCLEOTIDE SEQUENCE [LARGE SCALE GENOMIC DNA]</scope>
    <source>
        <strain evidence="3 4">R22 G/1</strain>
    </source>
</reference>
<keyword evidence="1" id="KW-0862">Zinc</keyword>
<organism evidence="4">
    <name type="scientific">Harpegnathos saltator</name>
    <name type="common">Jerdon's jumping ant</name>
    <dbReference type="NCBI Taxonomy" id="610380"/>
    <lineage>
        <taxon>Eukaryota</taxon>
        <taxon>Metazoa</taxon>
        <taxon>Ecdysozoa</taxon>
        <taxon>Arthropoda</taxon>
        <taxon>Hexapoda</taxon>
        <taxon>Insecta</taxon>
        <taxon>Pterygota</taxon>
        <taxon>Neoptera</taxon>
        <taxon>Endopterygota</taxon>
        <taxon>Hymenoptera</taxon>
        <taxon>Apocrita</taxon>
        <taxon>Aculeata</taxon>
        <taxon>Formicoidea</taxon>
        <taxon>Formicidae</taxon>
        <taxon>Ponerinae</taxon>
        <taxon>Ponerini</taxon>
        <taxon>Harpegnathos</taxon>
    </lineage>
</organism>
<proteinExistence type="predicted"/>
<evidence type="ECO:0000313" key="3">
    <source>
        <dbReference type="EMBL" id="EFN82971.1"/>
    </source>
</evidence>
<dbReference type="GO" id="GO:0003676">
    <property type="term" value="F:nucleic acid binding"/>
    <property type="evidence" value="ECO:0007669"/>
    <property type="project" value="InterPro"/>
</dbReference>
<dbReference type="InParanoid" id="E2BMW0"/>
<name>E2BMW0_HARSA</name>
<protein>
    <recommendedName>
        <fullName evidence="2">CCHC-type domain-containing protein</fullName>
    </recommendedName>
</protein>
<gene>
    <name evidence="3" type="ORF">EAI_03259</name>
</gene>